<reference evidence="3 4" key="1">
    <citation type="submission" date="2016-04" db="EMBL/GenBank/DDBJ databases">
        <authorList>
            <person name="Chen L."/>
            <person name="Zhuang W."/>
            <person name="Wang G."/>
        </authorList>
    </citation>
    <scope>NUCLEOTIDE SEQUENCE [LARGE SCALE GENOMIC DNA]</scope>
    <source>
        <strain evidence="4">GR20</strain>
    </source>
</reference>
<dbReference type="InterPro" id="IPR037461">
    <property type="entry name" value="CtCE2-like_dom"/>
</dbReference>
<dbReference type="InterPro" id="IPR040794">
    <property type="entry name" value="CE2_N"/>
</dbReference>
<feature type="domain" description="Carbohydrate esterase 2 N-terminal" evidence="2">
    <location>
        <begin position="61"/>
        <end position="163"/>
    </location>
</feature>
<evidence type="ECO:0008006" key="5">
    <source>
        <dbReference type="Google" id="ProtNLM"/>
    </source>
</evidence>
<name>A0ABX3NNP3_9BACT</name>
<dbReference type="PANTHER" id="PTHR37834:SF2">
    <property type="entry name" value="ESTERASE, SGNH HYDROLASE-TYPE"/>
    <property type="match status" value="1"/>
</dbReference>
<evidence type="ECO:0000313" key="3">
    <source>
        <dbReference type="EMBL" id="OQP40528.1"/>
    </source>
</evidence>
<dbReference type="InterPro" id="IPR052762">
    <property type="entry name" value="PCW_deacetylase/CE"/>
</dbReference>
<dbReference type="InterPro" id="IPR036514">
    <property type="entry name" value="SGNH_hydro_sf"/>
</dbReference>
<organism evidence="3 4">
    <name type="scientific">Niastella koreensis</name>
    <dbReference type="NCBI Taxonomy" id="354356"/>
    <lineage>
        <taxon>Bacteria</taxon>
        <taxon>Pseudomonadati</taxon>
        <taxon>Bacteroidota</taxon>
        <taxon>Chitinophagia</taxon>
        <taxon>Chitinophagales</taxon>
        <taxon>Chitinophagaceae</taxon>
        <taxon>Niastella</taxon>
    </lineage>
</organism>
<dbReference type="Pfam" id="PF13472">
    <property type="entry name" value="Lipase_GDSL_2"/>
    <property type="match status" value="1"/>
</dbReference>
<dbReference type="CDD" id="cd01831">
    <property type="entry name" value="Endoglucanase_E_like"/>
    <property type="match status" value="1"/>
</dbReference>
<keyword evidence="4" id="KW-1185">Reference proteome</keyword>
<evidence type="ECO:0000259" key="2">
    <source>
        <dbReference type="Pfam" id="PF17996"/>
    </source>
</evidence>
<dbReference type="EMBL" id="LWBO01000077">
    <property type="protein sequence ID" value="OQP40528.1"/>
    <property type="molecule type" value="Genomic_DNA"/>
</dbReference>
<dbReference type="SUPFAM" id="SSF52266">
    <property type="entry name" value="SGNH hydrolase"/>
    <property type="match status" value="1"/>
</dbReference>
<sequence>MIFVKKVANVIPLVLMVVVHYQCTKEMEKAKTEQLADQSHLARIAAISLANGDLNDNNIKYFGRWDFSNSSKYVSKWGGAYIKVRFTGTTVKIMLGNKSNYYAKIDDGPWVSYKGVTGTVNLTPSPLDDGTHTLSVAQGKDNDYVFSFLGLVLDTGATTVAPPVGIDLVEWIGDSITAGYTDSQADVSDYAWVCSEAMGTEHTQIAYPGVCLVSGYTSFPGMDDGYFNLQSPNNTSSPPWDFSRYTAKLVVINLGTNDYRKSVPSSTFQNTMTNFLQDVRDKFPDAEIFVMRCFKYSSMASPITAAVKARQAAGDGKVIYINTSNWVTSSDYNSDGLHPSDAGNKKIANLLKPILSPYLSTATPFYLDHCDATTGWSSSNTLSVNTTDKKEGPGSLQSTGSSSTEFRKVFTTPVNTGASAATGSIQFWYYVSDVTKLSSTNQIEVGSGGVQDVKEYGWKIGPLVNGWNLITKPISAATITNGTPDLNAINWIRIYHSKTGSITTRLDDFRIIP</sequence>
<evidence type="ECO:0000313" key="4">
    <source>
        <dbReference type="Proteomes" id="UP000192277"/>
    </source>
</evidence>
<evidence type="ECO:0000259" key="1">
    <source>
        <dbReference type="Pfam" id="PF13472"/>
    </source>
</evidence>
<dbReference type="PANTHER" id="PTHR37834">
    <property type="entry name" value="GDSL-LIKE LIPASE/ACYLHYDROLASE DOMAIN PROTEIN (AFU_ORTHOLOGUE AFUA_2G00620)"/>
    <property type="match status" value="1"/>
</dbReference>
<dbReference type="InterPro" id="IPR013830">
    <property type="entry name" value="SGNH_hydro"/>
</dbReference>
<protein>
    <recommendedName>
        <fullName evidence="5">Lipolytic protein G-D-S-L family</fullName>
    </recommendedName>
</protein>
<dbReference type="Gene3D" id="2.60.120.430">
    <property type="entry name" value="Galactose-binding lectin"/>
    <property type="match status" value="1"/>
</dbReference>
<dbReference type="Gene3D" id="2.60.120.260">
    <property type="entry name" value="Galactose-binding domain-like"/>
    <property type="match status" value="1"/>
</dbReference>
<dbReference type="Proteomes" id="UP000192277">
    <property type="component" value="Unassembled WGS sequence"/>
</dbReference>
<dbReference type="Gene3D" id="3.40.50.1110">
    <property type="entry name" value="SGNH hydrolase"/>
    <property type="match status" value="1"/>
</dbReference>
<proteinExistence type="predicted"/>
<accession>A0ABX3NNP3</accession>
<feature type="domain" description="SGNH hydrolase-type esterase" evidence="1">
    <location>
        <begin position="172"/>
        <end position="345"/>
    </location>
</feature>
<gene>
    <name evidence="3" type="ORF">A4D02_16600</name>
</gene>
<dbReference type="RefSeq" id="WP_014217561.1">
    <property type="nucleotide sequence ID" value="NZ_LWBO01000077.1"/>
</dbReference>
<dbReference type="Pfam" id="PF17996">
    <property type="entry name" value="CE2_N"/>
    <property type="match status" value="1"/>
</dbReference>
<comment type="caution">
    <text evidence="3">The sequence shown here is derived from an EMBL/GenBank/DDBJ whole genome shotgun (WGS) entry which is preliminary data.</text>
</comment>